<gene>
    <name evidence="1" type="ORF">DK847_01635</name>
</gene>
<dbReference type="AlphaFoldDB" id="A0A2W2BYJ5"/>
<proteinExistence type="predicted"/>
<comment type="caution">
    <text evidence="1">The sequence shown here is derived from an EMBL/GenBank/DDBJ whole genome shotgun (WGS) entry which is preliminary data.</text>
</comment>
<organism evidence="1 2">
    <name type="scientific">Aestuariivirga litoralis</name>
    <dbReference type="NCBI Taxonomy" id="2650924"/>
    <lineage>
        <taxon>Bacteria</taxon>
        <taxon>Pseudomonadati</taxon>
        <taxon>Pseudomonadota</taxon>
        <taxon>Alphaproteobacteria</taxon>
        <taxon>Hyphomicrobiales</taxon>
        <taxon>Aestuariivirgaceae</taxon>
        <taxon>Aestuariivirga</taxon>
    </lineage>
</organism>
<dbReference type="Proteomes" id="UP000248795">
    <property type="component" value="Unassembled WGS sequence"/>
</dbReference>
<dbReference type="EMBL" id="QKVK01000001">
    <property type="protein sequence ID" value="PZF78536.1"/>
    <property type="molecule type" value="Genomic_DNA"/>
</dbReference>
<name>A0A2W2BYJ5_9HYPH</name>
<protein>
    <submittedName>
        <fullName evidence="1">Uncharacterized protein</fullName>
    </submittedName>
</protein>
<reference evidence="2" key="1">
    <citation type="submission" date="2018-06" db="EMBL/GenBank/DDBJ databases">
        <title>Aestuariibacter litoralis strain KCTC 52945T.</title>
        <authorList>
            <person name="Li X."/>
            <person name="Salam N."/>
            <person name="Li J.-L."/>
            <person name="Chen Y.-M."/>
            <person name="Yang Z.-W."/>
            <person name="Zhang L.-Y."/>
            <person name="Han M.-X."/>
            <person name="Xiao M."/>
            <person name="Li W.-J."/>
        </authorList>
    </citation>
    <scope>NUCLEOTIDE SEQUENCE [LARGE SCALE GENOMIC DNA]</scope>
    <source>
        <strain evidence="2">KCTC 52945</strain>
    </source>
</reference>
<keyword evidence="2" id="KW-1185">Reference proteome</keyword>
<sequence length="161" mass="17362">MFLACGTALADCPVGDIEKALASPLEGLKSVEREVSDVQSTEGGLWRIYTAGDGSLQSLLRIDGGESGMSERRLSVAGANAYGIAVTRVDYLRHAFIDEGGPNGTARRTTEYFYYCDGKLLEPPREYATLDSTEYAKAGAAARKAMLDDKDIVDVTKALKR</sequence>
<evidence type="ECO:0000313" key="1">
    <source>
        <dbReference type="EMBL" id="PZF78536.1"/>
    </source>
</evidence>
<accession>A0A2W2BYJ5</accession>
<evidence type="ECO:0000313" key="2">
    <source>
        <dbReference type="Proteomes" id="UP000248795"/>
    </source>
</evidence>